<reference evidence="8 9" key="1">
    <citation type="submission" date="2019-07" db="EMBL/GenBank/DDBJ databases">
        <title>Whole genome shotgun sequence of Cyclobacterium qasimii NBRC 106168.</title>
        <authorList>
            <person name="Hosoyama A."/>
            <person name="Uohara A."/>
            <person name="Ohji S."/>
            <person name="Ichikawa N."/>
        </authorList>
    </citation>
    <scope>NUCLEOTIDE SEQUENCE [LARGE SCALE GENOMIC DNA]</scope>
    <source>
        <strain evidence="8 9">NBRC 106168</strain>
    </source>
</reference>
<feature type="domain" description="RagB/SusD" evidence="6">
    <location>
        <begin position="265"/>
        <end position="585"/>
    </location>
</feature>
<dbReference type="Pfam" id="PF07980">
    <property type="entry name" value="SusD_RagB"/>
    <property type="match status" value="1"/>
</dbReference>
<keyword evidence="3" id="KW-0732">Signal</keyword>
<evidence type="ECO:0000256" key="1">
    <source>
        <dbReference type="ARBA" id="ARBA00004442"/>
    </source>
</evidence>
<comment type="similarity">
    <text evidence="2">Belongs to the SusD family.</text>
</comment>
<dbReference type="Pfam" id="PF14322">
    <property type="entry name" value="SusD-like_3"/>
    <property type="match status" value="1"/>
</dbReference>
<proteinExistence type="inferred from homology"/>
<evidence type="ECO:0000256" key="2">
    <source>
        <dbReference type="ARBA" id="ARBA00006275"/>
    </source>
</evidence>
<keyword evidence="9" id="KW-1185">Reference proteome</keyword>
<evidence type="ECO:0000313" key="9">
    <source>
        <dbReference type="Proteomes" id="UP000321301"/>
    </source>
</evidence>
<name>A0A512CIG1_9BACT</name>
<evidence type="ECO:0000313" key="8">
    <source>
        <dbReference type="EMBL" id="GEO23999.1"/>
    </source>
</evidence>
<dbReference type="EMBL" id="BJYV01000032">
    <property type="protein sequence ID" value="GEO23999.1"/>
    <property type="molecule type" value="Genomic_DNA"/>
</dbReference>
<dbReference type="GO" id="GO:0009279">
    <property type="term" value="C:cell outer membrane"/>
    <property type="evidence" value="ECO:0007669"/>
    <property type="project" value="UniProtKB-SubCell"/>
</dbReference>
<evidence type="ECO:0000256" key="4">
    <source>
        <dbReference type="ARBA" id="ARBA00023136"/>
    </source>
</evidence>
<keyword evidence="4" id="KW-0472">Membrane</keyword>
<organism evidence="8 9">
    <name type="scientific">Cyclobacterium qasimii</name>
    <dbReference type="NCBI Taxonomy" id="1350429"/>
    <lineage>
        <taxon>Bacteria</taxon>
        <taxon>Pseudomonadati</taxon>
        <taxon>Bacteroidota</taxon>
        <taxon>Cytophagia</taxon>
        <taxon>Cytophagales</taxon>
        <taxon>Cyclobacteriaceae</taxon>
        <taxon>Cyclobacterium</taxon>
    </lineage>
</organism>
<dbReference type="Gene3D" id="1.25.40.390">
    <property type="match status" value="1"/>
</dbReference>
<comment type="subcellular location">
    <subcellularLocation>
        <location evidence="1">Cell outer membrane</location>
    </subcellularLocation>
</comment>
<dbReference type="InterPro" id="IPR011990">
    <property type="entry name" value="TPR-like_helical_dom_sf"/>
</dbReference>
<evidence type="ECO:0000259" key="6">
    <source>
        <dbReference type="Pfam" id="PF07980"/>
    </source>
</evidence>
<dbReference type="InterPro" id="IPR033985">
    <property type="entry name" value="SusD-like_N"/>
</dbReference>
<evidence type="ECO:0000259" key="7">
    <source>
        <dbReference type="Pfam" id="PF14322"/>
    </source>
</evidence>
<accession>A0A512CIG1</accession>
<sequence>MPYSKRLNEQIMKNILIKPFLSGLMLLMFFSCSEEWLEPDPLSFLAPENVYVNEAGFEAILVTLRKNMQFESTGNRHPLSMEHATSELAIPLVQADFRRNTPSNSAFFPFLSYFENVYEFIKNANVLITRIDEVEWEDPEVRNRLLGEAYWHRAYWYYRLVHSYGDVPWIGVELSGAKLDFQTHSRWVILDEIQRDLEMAAEWLPVEAANLGDVTKGAANHLLAKVSLANLDFDQAIAASTKVIDGPYELMNERFGIDAGNESKNVLWDLHRFQNVNNTQNTETIYSTVDRADAPPGTWSEGTYTMRWYSPSWWKILDGAGNRACNWSTPVGDTLGIGNGDVRTNDYWHYKIWEDANHAWDETPDLRRSANNWIEMGDEIAEILNCTAGSPQLGEPLTKKLYGSLVDTTDTWFPWPHYKTFVPTPNNRLPVGGQGDFYVFRLAETYLLRAEAHLWKGNLGAAADDINKVRGRANAPLVSTTDVTIDYIFDERARELYTEEPRHTEMVRASYIMAKSNLDGYTLDGFSDKNWYHDRVIRLNYHYQEPKFQWFGNTAAIDPYHVLWPIPQSVITANTLGTINQNIGYDGAENNIPPLETIDDTIE</sequence>
<gene>
    <name evidence="8" type="ORF">CQA01_45330</name>
</gene>
<dbReference type="SUPFAM" id="SSF48452">
    <property type="entry name" value="TPR-like"/>
    <property type="match status" value="1"/>
</dbReference>
<feature type="domain" description="SusD-like N-terminal" evidence="7">
    <location>
        <begin position="109"/>
        <end position="228"/>
    </location>
</feature>
<keyword evidence="5" id="KW-0998">Cell outer membrane</keyword>
<dbReference type="Proteomes" id="UP000321301">
    <property type="component" value="Unassembled WGS sequence"/>
</dbReference>
<evidence type="ECO:0008006" key="10">
    <source>
        <dbReference type="Google" id="ProtNLM"/>
    </source>
</evidence>
<comment type="caution">
    <text evidence="8">The sequence shown here is derived from an EMBL/GenBank/DDBJ whole genome shotgun (WGS) entry which is preliminary data.</text>
</comment>
<evidence type="ECO:0000256" key="5">
    <source>
        <dbReference type="ARBA" id="ARBA00023237"/>
    </source>
</evidence>
<evidence type="ECO:0000256" key="3">
    <source>
        <dbReference type="ARBA" id="ARBA00022729"/>
    </source>
</evidence>
<dbReference type="PROSITE" id="PS51257">
    <property type="entry name" value="PROKAR_LIPOPROTEIN"/>
    <property type="match status" value="1"/>
</dbReference>
<dbReference type="AlphaFoldDB" id="A0A512CIG1"/>
<dbReference type="InterPro" id="IPR012944">
    <property type="entry name" value="SusD_RagB_dom"/>
</dbReference>
<protein>
    <recommendedName>
        <fullName evidence="10">Starch-binding protein</fullName>
    </recommendedName>
</protein>